<gene>
    <name evidence="2" type="ORF">DAEQUDRAFT_729364</name>
</gene>
<dbReference type="Proteomes" id="UP000076727">
    <property type="component" value="Unassembled WGS sequence"/>
</dbReference>
<sequence>MAKGSGTSEQHGSWVSTCKPSPADPGAMSVDVRTMESKRSSLRTAVGANGRWMGCREKPNLRADESETMIVTS</sequence>
<organism evidence="2 3">
    <name type="scientific">Daedalea quercina L-15889</name>
    <dbReference type="NCBI Taxonomy" id="1314783"/>
    <lineage>
        <taxon>Eukaryota</taxon>
        <taxon>Fungi</taxon>
        <taxon>Dikarya</taxon>
        <taxon>Basidiomycota</taxon>
        <taxon>Agaricomycotina</taxon>
        <taxon>Agaricomycetes</taxon>
        <taxon>Polyporales</taxon>
        <taxon>Fomitopsis</taxon>
    </lineage>
</organism>
<dbReference type="AlphaFoldDB" id="A0A165NM77"/>
<accession>A0A165NM77</accession>
<proteinExistence type="predicted"/>
<keyword evidence="3" id="KW-1185">Reference proteome</keyword>
<feature type="region of interest" description="Disordered" evidence="1">
    <location>
        <begin position="1"/>
        <end position="28"/>
    </location>
</feature>
<protein>
    <submittedName>
        <fullName evidence="2">Uncharacterized protein</fullName>
    </submittedName>
</protein>
<evidence type="ECO:0000313" key="2">
    <source>
        <dbReference type="EMBL" id="KZT67138.1"/>
    </source>
</evidence>
<name>A0A165NM77_9APHY</name>
<reference evidence="2 3" key="1">
    <citation type="journal article" date="2016" name="Mol. Biol. Evol.">
        <title>Comparative Genomics of Early-Diverging Mushroom-Forming Fungi Provides Insights into the Origins of Lignocellulose Decay Capabilities.</title>
        <authorList>
            <person name="Nagy L.G."/>
            <person name="Riley R."/>
            <person name="Tritt A."/>
            <person name="Adam C."/>
            <person name="Daum C."/>
            <person name="Floudas D."/>
            <person name="Sun H."/>
            <person name="Yadav J.S."/>
            <person name="Pangilinan J."/>
            <person name="Larsson K.H."/>
            <person name="Matsuura K."/>
            <person name="Barry K."/>
            <person name="Labutti K."/>
            <person name="Kuo R."/>
            <person name="Ohm R.A."/>
            <person name="Bhattacharya S.S."/>
            <person name="Shirouzu T."/>
            <person name="Yoshinaga Y."/>
            <person name="Martin F.M."/>
            <person name="Grigoriev I.V."/>
            <person name="Hibbett D.S."/>
        </authorList>
    </citation>
    <scope>NUCLEOTIDE SEQUENCE [LARGE SCALE GENOMIC DNA]</scope>
    <source>
        <strain evidence="2 3">L-15889</strain>
    </source>
</reference>
<evidence type="ECO:0000256" key="1">
    <source>
        <dbReference type="SAM" id="MobiDB-lite"/>
    </source>
</evidence>
<dbReference type="EMBL" id="KV429079">
    <property type="protein sequence ID" value="KZT67138.1"/>
    <property type="molecule type" value="Genomic_DNA"/>
</dbReference>
<feature type="compositionally biased region" description="Polar residues" evidence="1">
    <location>
        <begin position="1"/>
        <end position="19"/>
    </location>
</feature>
<evidence type="ECO:0000313" key="3">
    <source>
        <dbReference type="Proteomes" id="UP000076727"/>
    </source>
</evidence>